<evidence type="ECO:0000313" key="3">
    <source>
        <dbReference type="Proteomes" id="UP000442695"/>
    </source>
</evidence>
<reference evidence="2" key="2">
    <citation type="submission" date="2023-03" db="EMBL/GenBank/DDBJ databases">
        <title>Draft assemblies of triclosan tolerant bacteria isolated from returned activated sludge.</title>
        <authorList>
            <person name="Van Hamelsveld S."/>
        </authorList>
    </citation>
    <scope>NUCLEOTIDE SEQUENCE</scope>
    <source>
        <strain evidence="2">GW210012_S60</strain>
    </source>
</reference>
<dbReference type="AlphaFoldDB" id="A0A7V8EAR2"/>
<reference evidence="1 3" key="1">
    <citation type="submission" date="2019-12" db="EMBL/GenBank/DDBJ databases">
        <authorList>
            <person name="Woiski C."/>
        </authorList>
    </citation>
    <scope>NUCLEOTIDE SEQUENCE [LARGE SCALE GENOMIC DNA]</scope>
    <source>
        <strain evidence="1 3">BOE100</strain>
    </source>
</reference>
<dbReference type="Proteomes" id="UP000442695">
    <property type="component" value="Unassembled WGS sequence"/>
</dbReference>
<gene>
    <name evidence="1" type="ORF">GN299_28770</name>
    <name evidence="2" type="ORF">P3W50_02780</name>
</gene>
<protein>
    <submittedName>
        <fullName evidence="1">Uncharacterized protein</fullName>
    </submittedName>
</protein>
<dbReference type="RefSeq" id="WP_156859776.1">
    <property type="nucleotide sequence ID" value="NZ_BQII01000060.1"/>
</dbReference>
<dbReference type="EMBL" id="WOWR01000061">
    <property type="protein sequence ID" value="KAF0251380.1"/>
    <property type="molecule type" value="Genomic_DNA"/>
</dbReference>
<organism evidence="1 3">
    <name type="scientific">Pseudomonas putida</name>
    <name type="common">Arthrobacter siderocapsulatus</name>
    <dbReference type="NCBI Taxonomy" id="303"/>
    <lineage>
        <taxon>Bacteria</taxon>
        <taxon>Pseudomonadati</taxon>
        <taxon>Pseudomonadota</taxon>
        <taxon>Gammaproteobacteria</taxon>
        <taxon>Pseudomonadales</taxon>
        <taxon>Pseudomonadaceae</taxon>
        <taxon>Pseudomonas</taxon>
    </lineage>
</organism>
<evidence type="ECO:0000313" key="1">
    <source>
        <dbReference type="EMBL" id="KAF0251380.1"/>
    </source>
</evidence>
<accession>A0A7V8EAR2</accession>
<dbReference type="Proteomes" id="UP001217741">
    <property type="component" value="Unassembled WGS sequence"/>
</dbReference>
<dbReference type="EMBL" id="JARJLO010000035">
    <property type="protein sequence ID" value="MDF3869388.1"/>
    <property type="molecule type" value="Genomic_DNA"/>
</dbReference>
<proteinExistence type="predicted"/>
<sequence>MYIVEFTVPGTFLVHEDREWAWKIGNLLSSLQDHFIEANLALNLFNSAQAQTHQRFQGMRERHMEEWERKQEIRQQVEADFGGDIWNRDRWQAISDEADARFKREKWAKGHLPREFEHNLSFIYAKAFLYALDAFDKFLGVIAKDPLSPAVAVEQHTKIQEAFPNLRGVRNTAQHLEDRARGLGAGSRGKPPAPMDLKPIDNGLIRAPGGALVLNSLNGSKYGSTMSDGHYGEVDVSIESLHKLKEVLHAVLHSFAWQGPAMNRPSA</sequence>
<comment type="caution">
    <text evidence="1">The sequence shown here is derived from an EMBL/GenBank/DDBJ whole genome shotgun (WGS) entry which is preliminary data.</text>
</comment>
<evidence type="ECO:0000313" key="2">
    <source>
        <dbReference type="EMBL" id="MDF3869388.1"/>
    </source>
</evidence>
<name>A0A7V8EAR2_PSEPU</name>